<dbReference type="InParanoid" id="D4H0Z6"/>
<evidence type="ECO:0000259" key="8">
    <source>
        <dbReference type="Pfam" id="PF01551"/>
    </source>
</evidence>
<keyword evidence="4" id="KW-0479">Metal-binding</keyword>
<protein>
    <submittedName>
        <fullName evidence="10">Peptidase M23</fullName>
    </submittedName>
</protein>
<dbReference type="Gene3D" id="3.10.450.350">
    <property type="match status" value="1"/>
</dbReference>
<keyword evidence="7" id="KW-0482">Metalloprotease</keyword>
<dbReference type="InterPro" id="IPR011055">
    <property type="entry name" value="Dup_hybrid_motif"/>
</dbReference>
<feature type="domain" description="Csd3-like second N-terminal" evidence="9">
    <location>
        <begin position="110"/>
        <end position="228"/>
    </location>
</feature>
<evidence type="ECO:0000259" key="9">
    <source>
        <dbReference type="Pfam" id="PF19425"/>
    </source>
</evidence>
<dbReference type="SUPFAM" id="SSF51261">
    <property type="entry name" value="Duplicated hybrid motif"/>
    <property type="match status" value="1"/>
</dbReference>
<dbReference type="AlphaFoldDB" id="D4H0Z6"/>
<organism evidence="10 11">
    <name type="scientific">Denitrovibrio acetiphilus (strain DSM 12809 / NBRC 114555 / N2460)</name>
    <dbReference type="NCBI Taxonomy" id="522772"/>
    <lineage>
        <taxon>Bacteria</taxon>
        <taxon>Pseudomonadati</taxon>
        <taxon>Deferribacterota</taxon>
        <taxon>Deferribacteres</taxon>
        <taxon>Deferribacterales</taxon>
        <taxon>Geovibrionaceae</taxon>
        <taxon>Denitrovibrio</taxon>
    </lineage>
</organism>
<evidence type="ECO:0000256" key="1">
    <source>
        <dbReference type="ARBA" id="ARBA00001947"/>
    </source>
</evidence>
<dbReference type="PANTHER" id="PTHR21666:SF288">
    <property type="entry name" value="CELL DIVISION PROTEIN YTFB"/>
    <property type="match status" value="1"/>
</dbReference>
<proteinExistence type="predicted"/>
<dbReference type="HOGENOM" id="CLU_026846_4_0_0"/>
<evidence type="ECO:0000256" key="5">
    <source>
        <dbReference type="ARBA" id="ARBA00022801"/>
    </source>
</evidence>
<dbReference type="CDD" id="cd12797">
    <property type="entry name" value="M23_peptidase"/>
    <property type="match status" value="1"/>
</dbReference>
<dbReference type="RefSeq" id="WP_013011169.1">
    <property type="nucleotide sequence ID" value="NC_013943.1"/>
</dbReference>
<dbReference type="GO" id="GO:0046872">
    <property type="term" value="F:metal ion binding"/>
    <property type="evidence" value="ECO:0007669"/>
    <property type="project" value="UniProtKB-KW"/>
</dbReference>
<comment type="subcellular location">
    <subcellularLocation>
        <location evidence="2">Cell envelope</location>
    </subcellularLocation>
</comment>
<dbReference type="MEROPS" id="M23.009"/>
<sequence length="382" mass="43762" precursor="true">MKPQFRFLIVIMILFAFTATSYANIKTYRVKWGETLYSLLSDKFSPQEILNINKELKELLPDFTLQKGTLIKETENCITLQPNFLTDISINRVADDFELDIVKYPVSTVATVVEGEVTSSLIQAVTDRGESPELAFMLASIYEWEIDFFHALRKGDTFKILVEKQFARNKFVGYGKILAADFLNQGRFIRALYYETAKTKGYFKPDGTSMRKGFLKAPLRYSRISSGYSHSRLHPVTHKVQPHYGVDYAAPTGTPIHATADGRVTEKRYKGYNGNYVKIKHMNGYETLYLHLSRFNKKIHKGSYVRQGDIIGYVGATGRATGPHLDYRIRKNGSYLNPLRFKAPDKKLPSDELENFQMASAVYSERIDNTYIARTNRLTMVR</sequence>
<accession>D4H0Z6</accession>
<evidence type="ECO:0000313" key="11">
    <source>
        <dbReference type="Proteomes" id="UP000002012"/>
    </source>
</evidence>
<dbReference type="eggNOG" id="COG0739">
    <property type="taxonomic scope" value="Bacteria"/>
</dbReference>
<dbReference type="Gene3D" id="2.70.70.10">
    <property type="entry name" value="Glucose Permease (Domain IIA)"/>
    <property type="match status" value="1"/>
</dbReference>
<dbReference type="GO" id="GO:0004222">
    <property type="term" value="F:metalloendopeptidase activity"/>
    <property type="evidence" value="ECO:0007669"/>
    <property type="project" value="TreeGrafter"/>
</dbReference>
<evidence type="ECO:0000256" key="6">
    <source>
        <dbReference type="ARBA" id="ARBA00022833"/>
    </source>
</evidence>
<evidence type="ECO:0000256" key="4">
    <source>
        <dbReference type="ARBA" id="ARBA00022723"/>
    </source>
</evidence>
<dbReference type="GO" id="GO:0006508">
    <property type="term" value="P:proteolysis"/>
    <property type="evidence" value="ECO:0007669"/>
    <property type="project" value="UniProtKB-KW"/>
</dbReference>
<comment type="cofactor">
    <cofactor evidence="1">
        <name>Zn(2+)</name>
        <dbReference type="ChEBI" id="CHEBI:29105"/>
    </cofactor>
</comment>
<dbReference type="InterPro" id="IPR045834">
    <property type="entry name" value="Csd3_N2"/>
</dbReference>
<dbReference type="Pfam" id="PF01551">
    <property type="entry name" value="Peptidase_M23"/>
    <property type="match status" value="1"/>
</dbReference>
<dbReference type="Proteomes" id="UP000002012">
    <property type="component" value="Chromosome"/>
</dbReference>
<dbReference type="STRING" id="522772.Dacet_1895"/>
<dbReference type="OrthoDB" id="9810477at2"/>
<name>D4H0Z6_DENA2</name>
<dbReference type="EMBL" id="CP001968">
    <property type="protein sequence ID" value="ADD68659.1"/>
    <property type="molecule type" value="Genomic_DNA"/>
</dbReference>
<dbReference type="KEGG" id="dap:Dacet_1895"/>
<keyword evidence="6" id="KW-0862">Zinc</keyword>
<gene>
    <name evidence="10" type="ordered locus">Dacet_1895</name>
</gene>
<evidence type="ECO:0000256" key="3">
    <source>
        <dbReference type="ARBA" id="ARBA00022670"/>
    </source>
</evidence>
<dbReference type="Pfam" id="PF19425">
    <property type="entry name" value="Csd3_N2"/>
    <property type="match status" value="1"/>
</dbReference>
<evidence type="ECO:0000256" key="7">
    <source>
        <dbReference type="ARBA" id="ARBA00023049"/>
    </source>
</evidence>
<keyword evidence="3" id="KW-0645">Protease</keyword>
<keyword evidence="5" id="KW-0378">Hydrolase</keyword>
<dbReference type="GO" id="GO:0030313">
    <property type="term" value="C:cell envelope"/>
    <property type="evidence" value="ECO:0007669"/>
    <property type="project" value="UniProtKB-SubCell"/>
</dbReference>
<reference evidence="10 11" key="1">
    <citation type="journal article" date="2010" name="Stand. Genomic Sci.">
        <title>Complete genome sequence of Denitrovibrio acetiphilus type strain (N2460).</title>
        <authorList>
            <person name="Kiss H."/>
            <person name="Lang E."/>
            <person name="Lapidus A."/>
            <person name="Copeland A."/>
            <person name="Nolan M."/>
            <person name="Glavina Del Rio T."/>
            <person name="Chen F."/>
            <person name="Lucas S."/>
            <person name="Tice H."/>
            <person name="Cheng J.F."/>
            <person name="Han C."/>
            <person name="Goodwin L."/>
            <person name="Pitluck S."/>
            <person name="Liolios K."/>
            <person name="Pati A."/>
            <person name="Ivanova N."/>
            <person name="Mavromatis K."/>
            <person name="Chen A."/>
            <person name="Palaniappan K."/>
            <person name="Land M."/>
            <person name="Hauser L."/>
            <person name="Chang Y.J."/>
            <person name="Jeffries C.D."/>
            <person name="Detter J.C."/>
            <person name="Brettin T."/>
            <person name="Spring S."/>
            <person name="Rohde M."/>
            <person name="Goker M."/>
            <person name="Woyke T."/>
            <person name="Bristow J."/>
            <person name="Eisen J.A."/>
            <person name="Markowitz V."/>
            <person name="Hugenholtz P."/>
            <person name="Kyrpides N.C."/>
            <person name="Klenk H.P."/>
        </authorList>
    </citation>
    <scope>NUCLEOTIDE SEQUENCE [LARGE SCALE GENOMIC DNA]</scope>
    <source>
        <strain evidence="11">DSM 12809 / NBRC 114555 / N2460</strain>
    </source>
</reference>
<keyword evidence="11" id="KW-1185">Reference proteome</keyword>
<dbReference type="PaxDb" id="522772-Dacet_1895"/>
<evidence type="ECO:0000256" key="2">
    <source>
        <dbReference type="ARBA" id="ARBA00004196"/>
    </source>
</evidence>
<dbReference type="InterPro" id="IPR016047">
    <property type="entry name" value="M23ase_b-sheet_dom"/>
</dbReference>
<dbReference type="InterPro" id="IPR050570">
    <property type="entry name" value="Cell_wall_metabolism_enzyme"/>
</dbReference>
<feature type="domain" description="M23ase beta-sheet core" evidence="8">
    <location>
        <begin position="242"/>
        <end position="338"/>
    </location>
</feature>
<dbReference type="FunCoup" id="D4H0Z6">
    <property type="interactions" value="77"/>
</dbReference>
<evidence type="ECO:0000313" key="10">
    <source>
        <dbReference type="EMBL" id="ADD68659.1"/>
    </source>
</evidence>
<dbReference type="PANTHER" id="PTHR21666">
    <property type="entry name" value="PEPTIDASE-RELATED"/>
    <property type="match status" value="1"/>
</dbReference>